<dbReference type="EMBL" id="CAJJDO010000009">
    <property type="protein sequence ID" value="CAD8140656.1"/>
    <property type="molecule type" value="Genomic_DNA"/>
</dbReference>
<accession>A0A8S1SMG6</accession>
<keyword evidence="2" id="KW-1185">Reference proteome</keyword>
<dbReference type="AlphaFoldDB" id="A0A8S1SMG6"/>
<gene>
    <name evidence="1" type="ORF">PPENT_87.1.T0090215</name>
</gene>
<reference evidence="1" key="1">
    <citation type="submission" date="2021-01" db="EMBL/GenBank/DDBJ databases">
        <authorList>
            <consortium name="Genoscope - CEA"/>
            <person name="William W."/>
        </authorList>
    </citation>
    <scope>NUCLEOTIDE SEQUENCE</scope>
</reference>
<evidence type="ECO:0000313" key="1">
    <source>
        <dbReference type="EMBL" id="CAD8140656.1"/>
    </source>
</evidence>
<protein>
    <submittedName>
        <fullName evidence="1">Uncharacterized protein</fullName>
    </submittedName>
</protein>
<sequence length="425" mass="50920">MNNFEQDFYQFVKDQLAKKRRYKDSSPNTPQVETDEMEKNRLFNQNVSKVLQQERNKMRISKVSKEQLFDRRFKDFANMDTFLDIKQFLKHLSNQKIDKAEKKKKLKTLKKIDSDSDDDLFDYAEIIKKSKQIVEQSTVIRHSPDIKGYLIQQEQSNSTKNDIEELKTEDDKFYNGIDQLFFDIKTKSEQIALQQKYEQERKNYKRSVQMIKIPQKQLQENLQEKERMDELISRQAKQFKEQTEKVLTLLEKTTKQLYNNKQKKGLQQYIKKKKKLTEPNQQLSEISEQRTTFHQFYPETSRSTNKLPQLSPNTSKIYSHRTFLSQVVIPDSRKEIHIIEKVEPQDKIKNQFKQFIQKLNRAKASFDKSYQNDKEMLQIQQRIINNMNKIGEIPLESLRIPNKKEFEINNLKLSKLKKLSPMQIL</sequence>
<comment type="caution">
    <text evidence="1">The sequence shown here is derived from an EMBL/GenBank/DDBJ whole genome shotgun (WGS) entry which is preliminary data.</text>
</comment>
<evidence type="ECO:0000313" key="2">
    <source>
        <dbReference type="Proteomes" id="UP000689195"/>
    </source>
</evidence>
<proteinExistence type="predicted"/>
<dbReference type="Proteomes" id="UP000689195">
    <property type="component" value="Unassembled WGS sequence"/>
</dbReference>
<organism evidence="1 2">
    <name type="scientific">Paramecium pentaurelia</name>
    <dbReference type="NCBI Taxonomy" id="43138"/>
    <lineage>
        <taxon>Eukaryota</taxon>
        <taxon>Sar</taxon>
        <taxon>Alveolata</taxon>
        <taxon>Ciliophora</taxon>
        <taxon>Intramacronucleata</taxon>
        <taxon>Oligohymenophorea</taxon>
        <taxon>Peniculida</taxon>
        <taxon>Parameciidae</taxon>
        <taxon>Paramecium</taxon>
    </lineage>
</organism>
<name>A0A8S1SMG6_9CILI</name>